<keyword evidence="3" id="KW-1185">Reference proteome</keyword>
<dbReference type="PANTHER" id="PTHR35585:SF1">
    <property type="entry name" value="HHE DOMAIN PROTEIN (AFU_ORTHOLOGUE AFUA_4G00730)"/>
    <property type="match status" value="1"/>
</dbReference>
<dbReference type="Pfam" id="PF01814">
    <property type="entry name" value="Hemerythrin"/>
    <property type="match status" value="1"/>
</dbReference>
<sequence>MSTAQIERAQAARLPEDDVVGILLTQHARIRDLFAAVRNGPAERRQERFDQLRMVLAVHETAEEMVVRPRTKELVGEREAEARNEEEKEATKVLSELERLDVDSERFRTLLDEFEESVSEHADREEREEFTVLRRVYDQEQRSRLGKRLLAVEKVAPTHPHPATAGSRTAQWAVGPFASLVDRARDAVNSTRGPNDDY</sequence>
<name>A0ABT6ZT06_9ACTN</name>
<evidence type="ECO:0000313" key="3">
    <source>
        <dbReference type="Proteomes" id="UP001214441"/>
    </source>
</evidence>
<evidence type="ECO:0000259" key="1">
    <source>
        <dbReference type="Pfam" id="PF01814"/>
    </source>
</evidence>
<dbReference type="EMBL" id="JANCPR020000007">
    <property type="protein sequence ID" value="MDJ1132190.1"/>
    <property type="molecule type" value="Genomic_DNA"/>
</dbReference>
<accession>A0ABT6ZT06</accession>
<reference evidence="2 3" key="1">
    <citation type="submission" date="2023-05" db="EMBL/GenBank/DDBJ databases">
        <title>Streptantibioticus silvisoli sp. nov., acidotolerant actinomycetes 1 from pine litter.</title>
        <authorList>
            <person name="Swiecimska M."/>
            <person name="Golinska P."/>
            <person name="Sangal V."/>
            <person name="Wachnowicz B."/>
            <person name="Goodfellow M."/>
        </authorList>
    </citation>
    <scope>NUCLEOTIDE SEQUENCE [LARGE SCALE GENOMIC DNA]</scope>
    <source>
        <strain evidence="2 3">DSM 42109</strain>
    </source>
</reference>
<proteinExistence type="predicted"/>
<protein>
    <submittedName>
        <fullName evidence="2">Hemerythrin domain-containing protein</fullName>
    </submittedName>
</protein>
<dbReference type="Proteomes" id="UP001214441">
    <property type="component" value="Unassembled WGS sequence"/>
</dbReference>
<dbReference type="PANTHER" id="PTHR35585">
    <property type="entry name" value="HHE DOMAIN PROTEIN (AFU_ORTHOLOGUE AFUA_4G00730)"/>
    <property type="match status" value="1"/>
</dbReference>
<comment type="caution">
    <text evidence="2">The sequence shown here is derived from an EMBL/GenBank/DDBJ whole genome shotgun (WGS) entry which is preliminary data.</text>
</comment>
<dbReference type="RefSeq" id="WP_274042504.1">
    <property type="nucleotide sequence ID" value="NZ_JANCPR020000007.1"/>
</dbReference>
<feature type="domain" description="Hemerythrin-like" evidence="1">
    <location>
        <begin position="20"/>
        <end position="131"/>
    </location>
</feature>
<gene>
    <name evidence="2" type="ORF">NMN56_009550</name>
</gene>
<dbReference type="InterPro" id="IPR012312">
    <property type="entry name" value="Hemerythrin-like"/>
</dbReference>
<organism evidence="2 3">
    <name type="scientific">Streptomyces iconiensis</name>
    <dbReference type="NCBI Taxonomy" id="1384038"/>
    <lineage>
        <taxon>Bacteria</taxon>
        <taxon>Bacillati</taxon>
        <taxon>Actinomycetota</taxon>
        <taxon>Actinomycetes</taxon>
        <taxon>Kitasatosporales</taxon>
        <taxon>Streptomycetaceae</taxon>
        <taxon>Streptomyces</taxon>
    </lineage>
</organism>
<evidence type="ECO:0000313" key="2">
    <source>
        <dbReference type="EMBL" id="MDJ1132190.1"/>
    </source>
</evidence>